<feature type="transmembrane region" description="Helical" evidence="9">
    <location>
        <begin position="6"/>
        <end position="23"/>
    </location>
</feature>
<gene>
    <name evidence="9" type="primary">tatA</name>
    <name evidence="11" type="ORF">C7446_1623</name>
</gene>
<dbReference type="GO" id="GO:0043953">
    <property type="term" value="P:protein transport by the Tat complex"/>
    <property type="evidence" value="ECO:0007669"/>
    <property type="project" value="UniProtKB-UniRule"/>
</dbReference>
<dbReference type="EMBL" id="RBIN01000004">
    <property type="protein sequence ID" value="RKR04416.1"/>
    <property type="molecule type" value="Genomic_DNA"/>
</dbReference>
<keyword evidence="5 9" id="KW-0653">Protein transport</keyword>
<dbReference type="InterPro" id="IPR003369">
    <property type="entry name" value="TatA/B/E"/>
</dbReference>
<evidence type="ECO:0000313" key="12">
    <source>
        <dbReference type="Proteomes" id="UP000281975"/>
    </source>
</evidence>
<evidence type="ECO:0000256" key="1">
    <source>
        <dbReference type="ARBA" id="ARBA00004162"/>
    </source>
</evidence>
<feature type="compositionally biased region" description="Basic and acidic residues" evidence="10">
    <location>
        <begin position="89"/>
        <end position="98"/>
    </location>
</feature>
<dbReference type="GO" id="GO:0008320">
    <property type="term" value="F:protein transmembrane transporter activity"/>
    <property type="evidence" value="ECO:0007669"/>
    <property type="project" value="UniProtKB-UniRule"/>
</dbReference>
<dbReference type="Pfam" id="PF02416">
    <property type="entry name" value="TatA_B_E"/>
    <property type="match status" value="1"/>
</dbReference>
<comment type="subcellular location">
    <subcellularLocation>
        <location evidence="1 9">Cell membrane</location>
        <topology evidence="1 9">Single-pass membrane protein</topology>
    </subcellularLocation>
</comment>
<protein>
    <recommendedName>
        <fullName evidence="9">Sec-independent protein translocase protein TatA</fullName>
    </recommendedName>
</protein>
<comment type="caution">
    <text evidence="11">The sequence shown here is derived from an EMBL/GenBank/DDBJ whole genome shotgun (WGS) entry which is preliminary data.</text>
</comment>
<evidence type="ECO:0000256" key="5">
    <source>
        <dbReference type="ARBA" id="ARBA00022927"/>
    </source>
</evidence>
<dbReference type="Proteomes" id="UP000281975">
    <property type="component" value="Unassembled WGS sequence"/>
</dbReference>
<dbReference type="GO" id="GO:0033281">
    <property type="term" value="C:TAT protein transport complex"/>
    <property type="evidence" value="ECO:0007669"/>
    <property type="project" value="UniProtKB-UniRule"/>
</dbReference>
<feature type="compositionally biased region" description="Basic and acidic residues" evidence="10">
    <location>
        <begin position="52"/>
        <end position="67"/>
    </location>
</feature>
<evidence type="ECO:0000256" key="7">
    <source>
        <dbReference type="ARBA" id="ARBA00023010"/>
    </source>
</evidence>
<dbReference type="HAMAP" id="MF_00236">
    <property type="entry name" value="TatA_E"/>
    <property type="match status" value="1"/>
</dbReference>
<evidence type="ECO:0000256" key="4">
    <source>
        <dbReference type="ARBA" id="ARBA00022692"/>
    </source>
</evidence>
<reference evidence="11 12" key="1">
    <citation type="submission" date="2018-10" db="EMBL/GenBank/DDBJ databases">
        <title>Genomic Encyclopedia of Type Strains, Phase IV (KMG-IV): sequencing the most valuable type-strain genomes for metagenomic binning, comparative biology and taxonomic classification.</title>
        <authorList>
            <person name="Goeker M."/>
        </authorList>
    </citation>
    <scope>NUCLEOTIDE SEQUENCE [LARGE SCALE GENOMIC DNA]</scope>
    <source>
        <strain evidence="11 12">DSM 23229</strain>
    </source>
</reference>
<sequence length="98" mass="10861">MLGGISIWQLLIVLGIIILIFGTKKLRNLGGDLGGAIKGFKQAVNDGEEEADKQQPHQTRQVEDQQDSRNQTYENPAEKRENATSSSAGEHDKETRNQ</sequence>
<feature type="region of interest" description="Disordered" evidence="10">
    <location>
        <begin position="45"/>
        <end position="98"/>
    </location>
</feature>
<evidence type="ECO:0000256" key="8">
    <source>
        <dbReference type="ARBA" id="ARBA00023136"/>
    </source>
</evidence>
<dbReference type="NCBIfam" id="NF002813">
    <property type="entry name" value="PRK02958.1"/>
    <property type="match status" value="1"/>
</dbReference>
<organism evidence="11 12">
    <name type="scientific">Kushneria sinocarnis</name>
    <dbReference type="NCBI Taxonomy" id="595502"/>
    <lineage>
        <taxon>Bacteria</taxon>
        <taxon>Pseudomonadati</taxon>
        <taxon>Pseudomonadota</taxon>
        <taxon>Gammaproteobacteria</taxon>
        <taxon>Oceanospirillales</taxon>
        <taxon>Halomonadaceae</taxon>
        <taxon>Kushneria</taxon>
    </lineage>
</organism>
<comment type="subunit">
    <text evidence="9">The Tat system comprises two distinct complexes: a TatABC complex, containing multiple copies of TatA, TatB and TatC subunits, and a separate TatA complex, containing only TatA subunits. Substrates initially bind to the TatABC complex, which probably triggers association of the separate TatA complex to form the active translocon.</text>
</comment>
<evidence type="ECO:0000256" key="10">
    <source>
        <dbReference type="SAM" id="MobiDB-lite"/>
    </source>
</evidence>
<keyword evidence="6 9" id="KW-1133">Transmembrane helix</keyword>
<dbReference type="PANTHER" id="PTHR42982:SF1">
    <property type="entry name" value="SEC-INDEPENDENT PROTEIN TRANSLOCASE PROTEIN TATA"/>
    <property type="match status" value="1"/>
</dbReference>
<keyword evidence="3 9" id="KW-1003">Cell membrane</keyword>
<dbReference type="Gene3D" id="1.20.5.3310">
    <property type="match status" value="1"/>
</dbReference>
<comment type="similarity">
    <text evidence="9">Belongs to the TatA/E family.</text>
</comment>
<dbReference type="PANTHER" id="PTHR42982">
    <property type="entry name" value="SEC-INDEPENDENT PROTEIN TRANSLOCASE PROTEIN TATA"/>
    <property type="match status" value="1"/>
</dbReference>
<evidence type="ECO:0000256" key="6">
    <source>
        <dbReference type="ARBA" id="ARBA00022989"/>
    </source>
</evidence>
<dbReference type="RefSeq" id="WP_121172569.1">
    <property type="nucleotide sequence ID" value="NZ_RBIN01000004.1"/>
</dbReference>
<dbReference type="NCBIfam" id="TIGR01411">
    <property type="entry name" value="tatAE"/>
    <property type="match status" value="1"/>
</dbReference>
<keyword evidence="8 9" id="KW-0472">Membrane</keyword>
<evidence type="ECO:0000256" key="3">
    <source>
        <dbReference type="ARBA" id="ARBA00022475"/>
    </source>
</evidence>
<proteinExistence type="inferred from homology"/>
<evidence type="ECO:0000256" key="2">
    <source>
        <dbReference type="ARBA" id="ARBA00022448"/>
    </source>
</evidence>
<keyword evidence="2 9" id="KW-0813">Transport</keyword>
<evidence type="ECO:0000313" key="11">
    <source>
        <dbReference type="EMBL" id="RKR04416.1"/>
    </source>
</evidence>
<dbReference type="InterPro" id="IPR006312">
    <property type="entry name" value="TatA/E"/>
</dbReference>
<name>A0A420WXF5_9GAMM</name>
<keyword evidence="4 9" id="KW-0812">Transmembrane</keyword>
<evidence type="ECO:0000256" key="9">
    <source>
        <dbReference type="HAMAP-Rule" id="MF_00236"/>
    </source>
</evidence>
<comment type="function">
    <text evidence="9">Part of the twin-arginine translocation (Tat) system that transports large folded proteins containing a characteristic twin-arginine motif in their signal peptide across membranes. TatA could form the protein-conducting channel of the Tat system.</text>
</comment>
<keyword evidence="7 9" id="KW-0811">Translocation</keyword>
<dbReference type="OrthoDB" id="7066617at2"/>
<dbReference type="AlphaFoldDB" id="A0A420WXF5"/>
<accession>A0A420WXF5</accession>
<keyword evidence="12" id="KW-1185">Reference proteome</keyword>